<sequence length="789" mass="86807">MTVSGPPQSNAAKDAQAARKRRRRAPAGGAADDCFTCIKRNTKCDRRRPYCSQCLEIGNDCSGYKTQLTWGVGVASRGKLRGLSLPIAKAPPVAPVAKKAATRARASSAVTPSPWSDAEEAARRHHQRDGVEMGVHHGAAMPTTHYGAYHPDYPRFSQAEPPVTVSHTTWGSLPAYAGHMNAHEHPRFHKLNTSMSHYPIMGEPLSSSVDSLSDVDYTLSPMAHSFPREEVPFMHSPTLIYENYTSQSSPVPQSPAAAIMIDQRAPTSCPSLVYAPSEHSSSLSSHHDSFEPHMGSRLISDGDALNVPEMDSYSTSPHSTGVPFWSPSNSRDDDVHSHQGMESATGLPTSSYESHPLQSKSPACHLCPVCLNSPLAATENGGTEHITEAHPDYRSLSEEHDHRNLAVHLLNLQLNDPTKACHDSVLATILLLCHYRMVESGVAKFHTQFAGVKKILSMRNSVNLQGSRQSAWMEAIFTYFDSISASINDREAQLTTSFLGISAETTLLPPGAENLVGCDRELFQTIHKLGRLNLLSQNRPVQNTASTPNDRGETPTTFSPVSSPLSGNMKQEPGSFFGTTHRYDGNGFATKFDDEEIFASGLGSPPFDDHRSNFWREWKEAHMALQTWEFDAQRIVASLPNSTSQNHIRDLNFLSEAFRYAALLYIERLASPNIPSNHNNFRNLVSQVIYYATSLEAGSSAEKFLLWPLFVAGSECVNELQQNIVRNKCRDIMSRSGYMNNMAAMDVLERLWRANDVVTPGSKIGLRTGPFSWTKCIGGPGVGVEWIMF</sequence>
<dbReference type="Pfam" id="PF11951">
    <property type="entry name" value="Fungal_trans_2"/>
    <property type="match status" value="1"/>
</dbReference>
<feature type="compositionally biased region" description="Polar residues" evidence="5">
    <location>
        <begin position="1"/>
        <end position="10"/>
    </location>
</feature>
<evidence type="ECO:0000256" key="1">
    <source>
        <dbReference type="ARBA" id="ARBA00023015"/>
    </source>
</evidence>
<feature type="domain" description="Zn(2)-C6 fungal-type" evidence="6">
    <location>
        <begin position="33"/>
        <end position="62"/>
    </location>
</feature>
<dbReference type="GO" id="GO:0003677">
    <property type="term" value="F:DNA binding"/>
    <property type="evidence" value="ECO:0007669"/>
    <property type="project" value="UniProtKB-KW"/>
</dbReference>
<organism evidence="7">
    <name type="scientific">Rosellinia necatrix</name>
    <name type="common">White root-rot fungus</name>
    <dbReference type="NCBI Taxonomy" id="77044"/>
    <lineage>
        <taxon>Eukaryota</taxon>
        <taxon>Fungi</taxon>
        <taxon>Dikarya</taxon>
        <taxon>Ascomycota</taxon>
        <taxon>Pezizomycotina</taxon>
        <taxon>Sordariomycetes</taxon>
        <taxon>Xylariomycetidae</taxon>
        <taxon>Xylariales</taxon>
        <taxon>Xylariaceae</taxon>
        <taxon>Rosellinia</taxon>
    </lineage>
</organism>
<dbReference type="AlphaFoldDB" id="A0A1S7ULI0"/>
<name>A0A1S7ULI0_ROSNE</name>
<feature type="compositionally biased region" description="Basic and acidic residues" evidence="5">
    <location>
        <begin position="330"/>
        <end position="339"/>
    </location>
</feature>
<dbReference type="PROSITE" id="PS50048">
    <property type="entry name" value="ZN2_CY6_FUNGAL_2"/>
    <property type="match status" value="1"/>
</dbReference>
<protein>
    <submittedName>
        <fullName evidence="7">Putative fungal transcriptional regulatory protein</fullName>
    </submittedName>
</protein>
<dbReference type="PANTHER" id="PTHR31069">
    <property type="entry name" value="OLEATE-ACTIVATED TRANSCRIPTION FACTOR 1-RELATED"/>
    <property type="match status" value="1"/>
</dbReference>
<keyword evidence="3" id="KW-0804">Transcription</keyword>
<keyword evidence="1" id="KW-0805">Transcription regulation</keyword>
<keyword evidence="2" id="KW-0238">DNA-binding</keyword>
<dbReference type="InterPro" id="IPR021858">
    <property type="entry name" value="Fun_TF"/>
</dbReference>
<gene>
    <name evidence="7" type="ORF">SAMD00023353_0600280</name>
</gene>
<evidence type="ECO:0000313" key="8">
    <source>
        <dbReference type="Proteomes" id="UP000054516"/>
    </source>
</evidence>
<feature type="compositionally biased region" description="Polar residues" evidence="5">
    <location>
        <begin position="340"/>
        <end position="356"/>
    </location>
</feature>
<dbReference type="Pfam" id="PF00172">
    <property type="entry name" value="Zn_clus"/>
    <property type="match status" value="1"/>
</dbReference>
<feature type="region of interest" description="Disordered" evidence="5">
    <location>
        <begin position="1"/>
        <end position="30"/>
    </location>
</feature>
<feature type="region of interest" description="Disordered" evidence="5">
    <location>
        <begin position="537"/>
        <end position="567"/>
    </location>
</feature>
<dbReference type="OMA" id="FHMCDTG"/>
<reference evidence="7" key="1">
    <citation type="submission" date="2016-03" db="EMBL/GenBank/DDBJ databases">
        <title>Draft genome sequence of Rosellinia necatrix.</title>
        <authorList>
            <person name="Kanematsu S."/>
        </authorList>
    </citation>
    <scope>NUCLEOTIDE SEQUENCE [LARGE SCALE GENOMIC DNA]</scope>
    <source>
        <strain evidence="7">W97</strain>
    </source>
</reference>
<evidence type="ECO:0000256" key="5">
    <source>
        <dbReference type="SAM" id="MobiDB-lite"/>
    </source>
</evidence>
<dbReference type="GO" id="GO:0000981">
    <property type="term" value="F:DNA-binding transcription factor activity, RNA polymerase II-specific"/>
    <property type="evidence" value="ECO:0007669"/>
    <property type="project" value="InterPro"/>
</dbReference>
<evidence type="ECO:0000256" key="4">
    <source>
        <dbReference type="ARBA" id="ARBA00023242"/>
    </source>
</evidence>
<dbReference type="GO" id="GO:0008270">
    <property type="term" value="F:zinc ion binding"/>
    <property type="evidence" value="ECO:0007669"/>
    <property type="project" value="InterPro"/>
</dbReference>
<dbReference type="InterPro" id="IPR036864">
    <property type="entry name" value="Zn2-C6_fun-type_DNA-bd_sf"/>
</dbReference>
<evidence type="ECO:0000256" key="2">
    <source>
        <dbReference type="ARBA" id="ARBA00023125"/>
    </source>
</evidence>
<dbReference type="Gene3D" id="4.10.240.10">
    <property type="entry name" value="Zn(2)-C6 fungal-type DNA-binding domain"/>
    <property type="match status" value="1"/>
</dbReference>
<dbReference type="Proteomes" id="UP000054516">
    <property type="component" value="Unassembled WGS sequence"/>
</dbReference>
<feature type="region of interest" description="Disordered" evidence="5">
    <location>
        <begin position="275"/>
        <end position="356"/>
    </location>
</feature>
<dbReference type="EMBL" id="DF977451">
    <property type="protein sequence ID" value="GAP84183.2"/>
    <property type="molecule type" value="Genomic_DNA"/>
</dbReference>
<dbReference type="SUPFAM" id="SSF57701">
    <property type="entry name" value="Zn2/Cys6 DNA-binding domain"/>
    <property type="match status" value="1"/>
</dbReference>
<accession>A0A1S7ULI0</accession>
<proteinExistence type="predicted"/>
<dbReference type="InterPro" id="IPR050675">
    <property type="entry name" value="OAF3"/>
</dbReference>
<keyword evidence="4" id="KW-0539">Nucleus</keyword>
<dbReference type="PANTHER" id="PTHR31069:SF28">
    <property type="entry name" value="ZN(II)2CYS6 TRANSCRIPTION FACTOR (EUROFUNG)"/>
    <property type="match status" value="1"/>
</dbReference>
<dbReference type="CDD" id="cd00067">
    <property type="entry name" value="GAL4"/>
    <property type="match status" value="1"/>
</dbReference>
<keyword evidence="8" id="KW-1185">Reference proteome</keyword>
<dbReference type="OrthoDB" id="3431704at2759"/>
<evidence type="ECO:0000256" key="3">
    <source>
        <dbReference type="ARBA" id="ARBA00023163"/>
    </source>
</evidence>
<evidence type="ECO:0000313" key="7">
    <source>
        <dbReference type="EMBL" id="GAP84183.2"/>
    </source>
</evidence>
<evidence type="ECO:0000259" key="6">
    <source>
        <dbReference type="PROSITE" id="PS50048"/>
    </source>
</evidence>
<dbReference type="InterPro" id="IPR001138">
    <property type="entry name" value="Zn2Cys6_DnaBD"/>
</dbReference>